<dbReference type="EMBL" id="MSFU01000033">
    <property type="protein sequence ID" value="PWY63997.1"/>
    <property type="molecule type" value="Genomic_DNA"/>
</dbReference>
<keyword evidence="2" id="KW-1185">Reference proteome</keyword>
<dbReference type="VEuPathDB" id="FungiDB:BO83DRAFT_149142"/>
<sequence>MTYSAWLKSAKPRDVPFSQPLMLQMSVRSFVWNGQLNQVCGRVRYSVIPAPRAERFVDRLPRPGVFQFLSICSLQSPDGHVGRVFPQKTSDS</sequence>
<dbReference type="AlphaFoldDB" id="A0A317UTY9"/>
<organism evidence="1 2">
    <name type="scientific">Aspergillus eucalypticola (strain CBS 122712 / IBT 29274)</name>
    <dbReference type="NCBI Taxonomy" id="1448314"/>
    <lineage>
        <taxon>Eukaryota</taxon>
        <taxon>Fungi</taxon>
        <taxon>Dikarya</taxon>
        <taxon>Ascomycota</taxon>
        <taxon>Pezizomycotina</taxon>
        <taxon>Eurotiomycetes</taxon>
        <taxon>Eurotiomycetidae</taxon>
        <taxon>Eurotiales</taxon>
        <taxon>Aspergillaceae</taxon>
        <taxon>Aspergillus</taxon>
        <taxon>Aspergillus subgen. Circumdati</taxon>
    </lineage>
</organism>
<comment type="caution">
    <text evidence="1">The sequence shown here is derived from an EMBL/GenBank/DDBJ whole genome shotgun (WGS) entry which is preliminary data.</text>
</comment>
<reference evidence="1" key="1">
    <citation type="submission" date="2016-12" db="EMBL/GenBank/DDBJ databases">
        <title>The genomes of Aspergillus section Nigri reveals drivers in fungal speciation.</title>
        <authorList>
            <consortium name="DOE Joint Genome Institute"/>
            <person name="Vesth T.C."/>
            <person name="Nybo J."/>
            <person name="Theobald S."/>
            <person name="Brandl J."/>
            <person name="Frisvad J.C."/>
            <person name="Nielsen K.F."/>
            <person name="Lyhne E.K."/>
            <person name="Kogle M.E."/>
            <person name="Kuo A."/>
            <person name="Riley R."/>
            <person name="Clum A."/>
            <person name="Nolan M."/>
            <person name="Lipzen A."/>
            <person name="Salamov A."/>
            <person name="Henrissat B."/>
            <person name="Wiebenga A."/>
            <person name="De vries R.P."/>
            <person name="Grigoriev I.V."/>
            <person name="Mortensen U.H."/>
            <person name="Andersen M.R."/>
            <person name="Baker S.E."/>
        </authorList>
    </citation>
    <scope>NUCLEOTIDE SEQUENCE</scope>
    <source>
        <strain evidence="1">CBS 122712</strain>
    </source>
</reference>
<accession>A0A317UTY9</accession>
<proteinExistence type="predicted"/>
<evidence type="ECO:0000313" key="2">
    <source>
        <dbReference type="Proteomes" id="UP000246171"/>
    </source>
</evidence>
<dbReference type="RefSeq" id="XP_025383587.1">
    <property type="nucleotide sequence ID" value="XM_025526227.1"/>
</dbReference>
<dbReference type="Proteomes" id="UP000246171">
    <property type="component" value="Unassembled WGS sequence"/>
</dbReference>
<protein>
    <submittedName>
        <fullName evidence="1">Uncharacterized protein</fullName>
    </submittedName>
</protein>
<gene>
    <name evidence="1" type="ORF">BO83DRAFT_149142</name>
</gene>
<name>A0A317UTY9_ASPEC</name>
<dbReference type="GeneID" id="37048189"/>
<evidence type="ECO:0000313" key="1">
    <source>
        <dbReference type="EMBL" id="PWY63997.1"/>
    </source>
</evidence>